<keyword evidence="3" id="KW-1185">Reference proteome</keyword>
<feature type="region of interest" description="Disordered" evidence="1">
    <location>
        <begin position="109"/>
        <end position="142"/>
    </location>
</feature>
<dbReference type="EMBL" id="JACJTE010000063">
    <property type="protein sequence ID" value="MBD2564945.1"/>
    <property type="molecule type" value="Genomic_DNA"/>
</dbReference>
<evidence type="ECO:0000313" key="2">
    <source>
        <dbReference type="EMBL" id="MBD2564945.1"/>
    </source>
</evidence>
<evidence type="ECO:0000313" key="3">
    <source>
        <dbReference type="Proteomes" id="UP000604661"/>
    </source>
</evidence>
<name>A0ABR8F4X9_NOSLI</name>
<dbReference type="RefSeq" id="WP_190896562.1">
    <property type="nucleotide sequence ID" value="NZ_JACJTE010000063.1"/>
</dbReference>
<reference evidence="2 3" key="1">
    <citation type="journal article" date="2020" name="ISME J.">
        <title>Comparative genomics reveals insights into cyanobacterial evolution and habitat adaptation.</title>
        <authorList>
            <person name="Chen M.Y."/>
            <person name="Teng W.K."/>
            <person name="Zhao L."/>
            <person name="Hu C.X."/>
            <person name="Zhou Y.K."/>
            <person name="Han B.P."/>
            <person name="Song L.R."/>
            <person name="Shu W.S."/>
        </authorList>
    </citation>
    <scope>NUCLEOTIDE SEQUENCE [LARGE SCALE GENOMIC DNA]</scope>
    <source>
        <strain evidence="2 3">FACHB-391</strain>
    </source>
</reference>
<protein>
    <recommendedName>
        <fullName evidence="4">ATPase</fullName>
    </recommendedName>
</protein>
<sequence length="142" mass="15758">MPSQKRTYRVLEKAELRTAGLKAIDPTMDFGDGRNLESMAQLIQQYRTKIDAYNTALAVIDSSRTEMNELDKSLSDLTEKMLIGVAFKYGKDSREYEMAGAVRKSDRIRKSTATRLRATPKESASENTKTASLSGLDGAIAE</sequence>
<accession>A0ABR8F4X9</accession>
<organism evidence="2 3">
    <name type="scientific">Nostoc linckia FACHB-391</name>
    <dbReference type="NCBI Taxonomy" id="2692906"/>
    <lineage>
        <taxon>Bacteria</taxon>
        <taxon>Bacillati</taxon>
        <taxon>Cyanobacteriota</taxon>
        <taxon>Cyanophyceae</taxon>
        <taxon>Nostocales</taxon>
        <taxon>Nostocaceae</taxon>
        <taxon>Nostoc</taxon>
    </lineage>
</organism>
<comment type="caution">
    <text evidence="2">The sequence shown here is derived from an EMBL/GenBank/DDBJ whole genome shotgun (WGS) entry which is preliminary data.</text>
</comment>
<proteinExistence type="predicted"/>
<evidence type="ECO:0000256" key="1">
    <source>
        <dbReference type="SAM" id="MobiDB-lite"/>
    </source>
</evidence>
<evidence type="ECO:0008006" key="4">
    <source>
        <dbReference type="Google" id="ProtNLM"/>
    </source>
</evidence>
<gene>
    <name evidence="2" type="ORF">H6G95_31080</name>
</gene>
<dbReference type="Proteomes" id="UP000604661">
    <property type="component" value="Unassembled WGS sequence"/>
</dbReference>